<evidence type="ECO:0000313" key="1">
    <source>
        <dbReference type="EMBL" id="MDJ1500493.1"/>
    </source>
</evidence>
<organism evidence="1 2">
    <name type="scientific">Xanthocytophaga agilis</name>
    <dbReference type="NCBI Taxonomy" id="3048010"/>
    <lineage>
        <taxon>Bacteria</taxon>
        <taxon>Pseudomonadati</taxon>
        <taxon>Bacteroidota</taxon>
        <taxon>Cytophagia</taxon>
        <taxon>Cytophagales</taxon>
        <taxon>Rhodocytophagaceae</taxon>
        <taxon>Xanthocytophaga</taxon>
    </lineage>
</organism>
<dbReference type="AlphaFoldDB" id="A0AAE3UFE7"/>
<keyword evidence="2" id="KW-1185">Reference proteome</keyword>
<accession>A0AAE3UFE7</accession>
<dbReference type="RefSeq" id="WP_314510024.1">
    <property type="nucleotide sequence ID" value="NZ_JASJOU010000002.1"/>
</dbReference>
<reference evidence="1" key="1">
    <citation type="submission" date="2023-05" db="EMBL/GenBank/DDBJ databases">
        <authorList>
            <person name="Zhang X."/>
        </authorList>
    </citation>
    <scope>NUCLEOTIDE SEQUENCE</scope>
    <source>
        <strain evidence="1">BD1B2-1</strain>
    </source>
</reference>
<dbReference type="EMBL" id="JASJOU010000002">
    <property type="protein sequence ID" value="MDJ1500493.1"/>
    <property type="molecule type" value="Genomic_DNA"/>
</dbReference>
<comment type="caution">
    <text evidence="1">The sequence shown here is derived from an EMBL/GenBank/DDBJ whole genome shotgun (WGS) entry which is preliminary data.</text>
</comment>
<sequence length="73" mass="8902">MKIYLLLIVWIFLAFLCPVYGQRIDKKTGLHKGGKRSYKYMSERQYRKQKPKPLPKKFYPALVKRNKTFKHHF</sequence>
<name>A0AAE3UFE7_9BACT</name>
<dbReference type="Proteomes" id="UP001232063">
    <property type="component" value="Unassembled WGS sequence"/>
</dbReference>
<gene>
    <name evidence="1" type="ORF">QNI22_07550</name>
</gene>
<protein>
    <submittedName>
        <fullName evidence="1">Uncharacterized protein</fullName>
    </submittedName>
</protein>
<evidence type="ECO:0000313" key="2">
    <source>
        <dbReference type="Proteomes" id="UP001232063"/>
    </source>
</evidence>
<proteinExistence type="predicted"/>